<comment type="caution">
    <text evidence="2">The sequence shown here is derived from an EMBL/GenBank/DDBJ whole genome shotgun (WGS) entry which is preliminary data.</text>
</comment>
<dbReference type="RefSeq" id="WP_249318305.1">
    <property type="nucleotide sequence ID" value="NZ_JACRSN010000003.1"/>
</dbReference>
<evidence type="ECO:0000313" key="2">
    <source>
        <dbReference type="EMBL" id="MBC8533020.1"/>
    </source>
</evidence>
<dbReference type="Pfam" id="PF01636">
    <property type="entry name" value="APH"/>
    <property type="match status" value="1"/>
</dbReference>
<organism evidence="2 3">
    <name type="scientific">Yeguia hominis</name>
    <dbReference type="NCBI Taxonomy" id="2763662"/>
    <lineage>
        <taxon>Bacteria</taxon>
        <taxon>Bacillati</taxon>
        <taxon>Bacillota</taxon>
        <taxon>Clostridia</taxon>
        <taxon>Eubacteriales</taxon>
        <taxon>Yeguiaceae</taxon>
        <taxon>Yeguia</taxon>
    </lineage>
</organism>
<dbReference type="SUPFAM" id="SSF56112">
    <property type="entry name" value="Protein kinase-like (PK-like)"/>
    <property type="match status" value="1"/>
</dbReference>
<reference evidence="2" key="1">
    <citation type="submission" date="2020-08" db="EMBL/GenBank/DDBJ databases">
        <title>Genome public.</title>
        <authorList>
            <person name="Liu C."/>
            <person name="Sun Q."/>
        </authorList>
    </citation>
    <scope>NUCLEOTIDE SEQUENCE</scope>
    <source>
        <strain evidence="2">NSJ-40</strain>
    </source>
</reference>
<dbReference type="InterPro" id="IPR011009">
    <property type="entry name" value="Kinase-like_dom_sf"/>
</dbReference>
<dbReference type="AlphaFoldDB" id="A0A926D5Y0"/>
<protein>
    <submittedName>
        <fullName evidence="2">Aminoglycoside phosphotransferase family protein</fullName>
    </submittedName>
</protein>
<dbReference type="EMBL" id="JACRSN010000003">
    <property type="protein sequence ID" value="MBC8533020.1"/>
    <property type="molecule type" value="Genomic_DNA"/>
</dbReference>
<dbReference type="InterPro" id="IPR050249">
    <property type="entry name" value="Pseudomonas-type_ThrB"/>
</dbReference>
<keyword evidence="3" id="KW-1185">Reference proteome</keyword>
<dbReference type="InterPro" id="IPR002575">
    <property type="entry name" value="Aminoglycoside_PTrfase"/>
</dbReference>
<dbReference type="PANTHER" id="PTHR21064:SF5">
    <property type="entry name" value="SLR1880 PROTEIN"/>
    <property type="match status" value="1"/>
</dbReference>
<sequence>MTREAWCQKREEAIAAFAFCGEAVSCTLYGSGHINDTFLLQVQEKDGIRPYILQRVNHLIYRDPAAVLENIARVTEFLQKKVAAAGGDPRREVMNLIPLKTGGFLFRDSIGAYWRAYQFVSDSICLDRAETPQDFYESAVAFGTFQRLLADYPAETLEETIADFHNTPKRFRDFCRAVKSDPLGRAAQAEPEIRFLMEREAFTHVLLDAYNKGMLPLRVVHNDTKLNNVMFDRQTRRAVCVIDLDTIMPGFSVTDFGDSIRFGAATAAEDEPDLSLMHFDFSMYQCYTEGFLKGCGGTLTKSECALLPEGAKMMTLECGMRFLADYLEGDSYFRIAREHQNLDRCRTQLKLVAEMEAQWDNMKAFAIACGDRC</sequence>
<dbReference type="PANTHER" id="PTHR21064">
    <property type="entry name" value="AMINOGLYCOSIDE PHOSPHOTRANSFERASE DOMAIN-CONTAINING PROTEIN-RELATED"/>
    <property type="match status" value="1"/>
</dbReference>
<accession>A0A926D5Y0</accession>
<name>A0A926D5Y0_9FIRM</name>
<dbReference type="Gene3D" id="3.90.1200.10">
    <property type="match status" value="1"/>
</dbReference>
<feature type="domain" description="Aminoglycoside phosphotransferase" evidence="1">
    <location>
        <begin position="26"/>
        <end position="278"/>
    </location>
</feature>
<dbReference type="Proteomes" id="UP000651482">
    <property type="component" value="Unassembled WGS sequence"/>
</dbReference>
<proteinExistence type="predicted"/>
<gene>
    <name evidence="2" type="ORF">IAG03_03180</name>
</gene>
<evidence type="ECO:0000313" key="3">
    <source>
        <dbReference type="Proteomes" id="UP000651482"/>
    </source>
</evidence>
<evidence type="ECO:0000259" key="1">
    <source>
        <dbReference type="Pfam" id="PF01636"/>
    </source>
</evidence>